<keyword evidence="7" id="KW-0067">ATP-binding</keyword>
<evidence type="ECO:0000256" key="9">
    <source>
        <dbReference type="ARBA" id="ARBA00023146"/>
    </source>
</evidence>
<protein>
    <recommendedName>
        <fullName evidence="2">cysteine--tRNA ligase</fullName>
        <ecNumber evidence="2">6.1.1.16</ecNumber>
    </recommendedName>
    <alternativeName>
        <fullName evidence="10">Cysteinyl-tRNA synthetase</fullName>
    </alternativeName>
</protein>
<dbReference type="Pfam" id="PF01406">
    <property type="entry name" value="tRNA-synt_1e"/>
    <property type="match status" value="1"/>
</dbReference>
<dbReference type="PANTHER" id="PTHR10890:SF3">
    <property type="entry name" value="CYSTEINE--TRNA LIGASE, CYTOPLASMIC"/>
    <property type="match status" value="1"/>
</dbReference>
<evidence type="ECO:0000256" key="7">
    <source>
        <dbReference type="ARBA" id="ARBA00022840"/>
    </source>
</evidence>
<dbReference type="PRINTS" id="PR00983">
    <property type="entry name" value="TRNASYNTHCYS"/>
</dbReference>
<comment type="cofactor">
    <cofactor evidence="1">
        <name>Zn(2+)</name>
        <dbReference type="ChEBI" id="CHEBI:29105"/>
    </cofactor>
</comment>
<evidence type="ECO:0000256" key="10">
    <source>
        <dbReference type="ARBA" id="ARBA00031499"/>
    </source>
</evidence>
<gene>
    <name evidence="13" type="ORF">HZH68_002854</name>
</gene>
<dbReference type="InterPro" id="IPR014729">
    <property type="entry name" value="Rossmann-like_a/b/a_fold"/>
</dbReference>
<dbReference type="AlphaFoldDB" id="A0A834NN70"/>
<sequence>MAKRVQPSWSPPERKASTKLRLYNSLTREKEEFIPQFGNRVLWYSCGPTVYDASHMGHARSYISFDILRRVLSNYFGYDVLYVMNITDIDDKIIKRARQNYLFQNYIKENHSLDKILDHTKIVMSNFENVVKITTDPDKKCMLEKMLNRVEKAIENLEGAVKSKDENEIIKCQEILLEEARDPLANWLDNQKGATVEEHSIFTKLSQHWESEFHKDMDALNVLRPNVLTRVSEYVPEIIKFIQKIIDNGFAYESNGSVYFDVGGFDKKDKHYYAKLVPEAYGDTSSLEEGEGDLSTSVETLSEKKSITDFALWKCSKAGEPWWDSPWGKGRPGWHIECSVMASAICGESLDIHTGGVDLKFPHHDNELAQAEAHFNNSHWVRYFLHSGHLTIAGCKMSKSLKNFITIQDALKKHSARQLRLAFLLHSWKDTLDYSENTMNMAIQYEKFLNEFFLNVKCRIRCLGNASNTNIFSKWTDAEIDLNSKFCASKDSVHNSLCVYITKILTIFGTITSSHDNIGFPIDNETTKTNMEEIIMPYLEILSKFREKVRDHAKLIKADSILRECDKLRDDILPTIGVRLEDDSGDCCKVKLVNKDELLKEREAKKKAELDKILEREKRKVDAAAAAVLKEAQRRIPPAEMFKLEKDKYSQFDEKGLPTHDAKGKEISKGQLKKLQKLQQLQEKKYNDYLMSKLNSTK</sequence>
<evidence type="ECO:0000259" key="12">
    <source>
        <dbReference type="Pfam" id="PF01406"/>
    </source>
</evidence>
<organism evidence="13 14">
    <name type="scientific">Vespula germanica</name>
    <name type="common">German yellow jacket</name>
    <name type="synonym">Paravespula germanica</name>
    <dbReference type="NCBI Taxonomy" id="30212"/>
    <lineage>
        <taxon>Eukaryota</taxon>
        <taxon>Metazoa</taxon>
        <taxon>Ecdysozoa</taxon>
        <taxon>Arthropoda</taxon>
        <taxon>Hexapoda</taxon>
        <taxon>Insecta</taxon>
        <taxon>Pterygota</taxon>
        <taxon>Neoptera</taxon>
        <taxon>Endopterygota</taxon>
        <taxon>Hymenoptera</taxon>
        <taxon>Apocrita</taxon>
        <taxon>Aculeata</taxon>
        <taxon>Vespoidea</taxon>
        <taxon>Vespidae</taxon>
        <taxon>Vespinae</taxon>
        <taxon>Vespula</taxon>
    </lineage>
</organism>
<evidence type="ECO:0000256" key="8">
    <source>
        <dbReference type="ARBA" id="ARBA00022917"/>
    </source>
</evidence>
<evidence type="ECO:0000256" key="6">
    <source>
        <dbReference type="ARBA" id="ARBA00022833"/>
    </source>
</evidence>
<keyword evidence="4" id="KW-0479">Metal-binding</keyword>
<dbReference type="InterPro" id="IPR024909">
    <property type="entry name" value="Cys-tRNA/MSH_ligase"/>
</dbReference>
<name>A0A834NN70_VESGE</name>
<dbReference type="GO" id="GO:0006423">
    <property type="term" value="P:cysteinyl-tRNA aminoacylation"/>
    <property type="evidence" value="ECO:0007669"/>
    <property type="project" value="InterPro"/>
</dbReference>
<dbReference type="NCBIfam" id="TIGR00435">
    <property type="entry name" value="cysS"/>
    <property type="match status" value="1"/>
</dbReference>
<evidence type="ECO:0000256" key="2">
    <source>
        <dbReference type="ARBA" id="ARBA00012832"/>
    </source>
</evidence>
<dbReference type="GO" id="GO:0005524">
    <property type="term" value="F:ATP binding"/>
    <property type="evidence" value="ECO:0007669"/>
    <property type="project" value="UniProtKB-KW"/>
</dbReference>
<dbReference type="Gene3D" id="3.40.50.620">
    <property type="entry name" value="HUPs"/>
    <property type="match status" value="1"/>
</dbReference>
<evidence type="ECO:0000256" key="5">
    <source>
        <dbReference type="ARBA" id="ARBA00022741"/>
    </source>
</evidence>
<reference evidence="13" key="1">
    <citation type="journal article" date="2020" name="G3 (Bethesda)">
        <title>High-Quality Assemblies for Three Invasive Social Wasps from the &lt;i&gt;Vespula&lt;/i&gt; Genus.</title>
        <authorList>
            <person name="Harrop T.W.R."/>
            <person name="Guhlin J."/>
            <person name="McLaughlin G.M."/>
            <person name="Permina E."/>
            <person name="Stockwell P."/>
            <person name="Gilligan J."/>
            <person name="Le Lec M.F."/>
            <person name="Gruber M.A.M."/>
            <person name="Quinn O."/>
            <person name="Lovegrove M."/>
            <person name="Duncan E.J."/>
            <person name="Remnant E.J."/>
            <person name="Van Eeckhoven J."/>
            <person name="Graham B."/>
            <person name="Knapp R.A."/>
            <person name="Langford K.W."/>
            <person name="Kronenberg Z."/>
            <person name="Press M.O."/>
            <person name="Eacker S.M."/>
            <person name="Wilson-Rankin E.E."/>
            <person name="Purcell J."/>
            <person name="Lester P.J."/>
            <person name="Dearden P.K."/>
        </authorList>
    </citation>
    <scope>NUCLEOTIDE SEQUENCE</scope>
    <source>
        <strain evidence="13">Linc-1</strain>
    </source>
</reference>
<feature type="coiled-coil region" evidence="11">
    <location>
        <begin position="600"/>
        <end position="627"/>
    </location>
</feature>
<keyword evidence="11" id="KW-0175">Coiled coil</keyword>
<keyword evidence="6" id="KW-0862">Zinc</keyword>
<dbReference type="CDD" id="cd00672">
    <property type="entry name" value="CysRS_core"/>
    <property type="match status" value="1"/>
</dbReference>
<keyword evidence="9" id="KW-0030">Aminoacyl-tRNA synthetase</keyword>
<keyword evidence="8" id="KW-0648">Protein biosynthesis</keyword>
<keyword evidence="14" id="KW-1185">Reference proteome</keyword>
<dbReference type="GO" id="GO:0004817">
    <property type="term" value="F:cysteine-tRNA ligase activity"/>
    <property type="evidence" value="ECO:0007669"/>
    <property type="project" value="UniProtKB-EC"/>
</dbReference>
<evidence type="ECO:0000256" key="4">
    <source>
        <dbReference type="ARBA" id="ARBA00022723"/>
    </source>
</evidence>
<dbReference type="PANTHER" id="PTHR10890">
    <property type="entry name" value="CYSTEINYL-TRNA SYNTHETASE"/>
    <property type="match status" value="1"/>
</dbReference>
<dbReference type="InterPro" id="IPR032678">
    <property type="entry name" value="tRNA-synt_1_cat_dom"/>
</dbReference>
<keyword evidence="3" id="KW-0436">Ligase</keyword>
<evidence type="ECO:0000313" key="14">
    <source>
        <dbReference type="Proteomes" id="UP000617340"/>
    </source>
</evidence>
<accession>A0A834NN70</accession>
<dbReference type="GO" id="GO:0046872">
    <property type="term" value="F:metal ion binding"/>
    <property type="evidence" value="ECO:0007669"/>
    <property type="project" value="UniProtKB-KW"/>
</dbReference>
<dbReference type="HAMAP" id="MF_00041">
    <property type="entry name" value="Cys_tRNA_synth"/>
    <property type="match status" value="1"/>
</dbReference>
<keyword evidence="5" id="KW-0547">Nucleotide-binding</keyword>
<evidence type="ECO:0000256" key="3">
    <source>
        <dbReference type="ARBA" id="ARBA00022598"/>
    </source>
</evidence>
<feature type="domain" description="tRNA synthetases class I catalytic" evidence="12">
    <location>
        <begin position="38"/>
        <end position="442"/>
    </location>
</feature>
<evidence type="ECO:0000256" key="1">
    <source>
        <dbReference type="ARBA" id="ARBA00001947"/>
    </source>
</evidence>
<dbReference type="InterPro" id="IPR015803">
    <property type="entry name" value="Cys-tRNA-ligase"/>
</dbReference>
<dbReference type="EMBL" id="JACSDZ010000002">
    <property type="protein sequence ID" value="KAF7414365.1"/>
    <property type="molecule type" value="Genomic_DNA"/>
</dbReference>
<dbReference type="SUPFAM" id="SSF52374">
    <property type="entry name" value="Nucleotidylyl transferase"/>
    <property type="match status" value="1"/>
</dbReference>
<dbReference type="Proteomes" id="UP000617340">
    <property type="component" value="Unassembled WGS sequence"/>
</dbReference>
<evidence type="ECO:0000313" key="13">
    <source>
        <dbReference type="EMBL" id="KAF7414365.1"/>
    </source>
</evidence>
<proteinExistence type="inferred from homology"/>
<dbReference type="EC" id="6.1.1.16" evidence="2"/>
<dbReference type="GO" id="GO:0005737">
    <property type="term" value="C:cytoplasm"/>
    <property type="evidence" value="ECO:0007669"/>
    <property type="project" value="TreeGrafter"/>
</dbReference>
<comment type="caution">
    <text evidence="13">The sequence shown here is derived from an EMBL/GenBank/DDBJ whole genome shotgun (WGS) entry which is preliminary data.</text>
</comment>
<evidence type="ECO:0000256" key="11">
    <source>
        <dbReference type="SAM" id="Coils"/>
    </source>
</evidence>